<feature type="transmembrane region" description="Helical" evidence="1">
    <location>
        <begin position="76"/>
        <end position="95"/>
    </location>
</feature>
<evidence type="ECO:0000259" key="2">
    <source>
        <dbReference type="Pfam" id="PF06580"/>
    </source>
</evidence>
<dbReference type="PANTHER" id="PTHR34220">
    <property type="entry name" value="SENSOR HISTIDINE KINASE YPDA"/>
    <property type="match status" value="1"/>
</dbReference>
<dbReference type="PANTHER" id="PTHR34220:SF7">
    <property type="entry name" value="SENSOR HISTIDINE KINASE YPDA"/>
    <property type="match status" value="1"/>
</dbReference>
<dbReference type="AlphaFoldDB" id="A0A7H9DX49"/>
<proteinExistence type="predicted"/>
<keyword evidence="4" id="KW-0808">Transferase</keyword>
<feature type="domain" description="2TM" evidence="3">
    <location>
        <begin position="428"/>
        <end position="501"/>
    </location>
</feature>
<evidence type="ECO:0000259" key="3">
    <source>
        <dbReference type="Pfam" id="PF13239"/>
    </source>
</evidence>
<dbReference type="InterPro" id="IPR050640">
    <property type="entry name" value="Bact_2-comp_sensor_kinase"/>
</dbReference>
<dbReference type="GeneID" id="78403157"/>
<keyword evidence="1" id="KW-0472">Membrane</keyword>
<evidence type="ECO:0000256" key="1">
    <source>
        <dbReference type="SAM" id="Phobius"/>
    </source>
</evidence>
<accession>A0A7H9DX49</accession>
<feature type="transmembrane region" description="Helical" evidence="1">
    <location>
        <begin position="465"/>
        <end position="488"/>
    </location>
</feature>
<keyword evidence="5" id="KW-1185">Reference proteome</keyword>
<feature type="transmembrane region" description="Helical" evidence="1">
    <location>
        <begin position="7"/>
        <end position="25"/>
    </location>
</feature>
<dbReference type="Proteomes" id="UP000510643">
    <property type="component" value="Chromosome"/>
</dbReference>
<keyword evidence="1" id="KW-1133">Transmembrane helix</keyword>
<organism evidence="4 5">
    <name type="scientific">Empedobacter falsenii</name>
    <dbReference type="NCBI Taxonomy" id="343874"/>
    <lineage>
        <taxon>Bacteria</taxon>
        <taxon>Pseudomonadati</taxon>
        <taxon>Bacteroidota</taxon>
        <taxon>Flavobacteriia</taxon>
        <taxon>Flavobacteriales</taxon>
        <taxon>Weeksellaceae</taxon>
        <taxon>Empedobacter</taxon>
    </lineage>
</organism>
<dbReference type="Pfam" id="PF06580">
    <property type="entry name" value="His_kinase"/>
    <property type="match status" value="1"/>
</dbReference>
<dbReference type="Pfam" id="PF13239">
    <property type="entry name" value="2TM"/>
    <property type="match status" value="1"/>
</dbReference>
<keyword evidence="4" id="KW-0418">Kinase</keyword>
<dbReference type="EMBL" id="CP040908">
    <property type="protein sequence ID" value="QLL59645.1"/>
    <property type="molecule type" value="Genomic_DNA"/>
</dbReference>
<gene>
    <name evidence="4" type="ORF">FH779_16835</name>
</gene>
<dbReference type="KEGG" id="efal:FH779_16835"/>
<feature type="transmembrane region" description="Helical" evidence="1">
    <location>
        <begin position="186"/>
        <end position="205"/>
    </location>
</feature>
<evidence type="ECO:0000313" key="5">
    <source>
        <dbReference type="Proteomes" id="UP000510643"/>
    </source>
</evidence>
<dbReference type="InterPro" id="IPR025698">
    <property type="entry name" value="2TM_dom"/>
</dbReference>
<feature type="transmembrane region" description="Helical" evidence="1">
    <location>
        <begin position="439"/>
        <end position="459"/>
    </location>
</feature>
<feature type="transmembrane region" description="Helical" evidence="1">
    <location>
        <begin position="115"/>
        <end position="133"/>
    </location>
</feature>
<feature type="transmembrane region" description="Helical" evidence="1">
    <location>
        <begin position="45"/>
        <end position="64"/>
    </location>
</feature>
<keyword evidence="1" id="KW-0812">Transmembrane</keyword>
<name>A0A7H9DX49_9FLAO</name>
<sequence>MDKYYKGYLRLFSFVFSFAILVYVFDFSTINFQNNSNFDLGVEVGLLTGNFLKFVALGLVFLKFLEGIIVSDKKLIVRNILILFVINVLIYSVIFFTSPNVSFNQFFHPEAIKYFIGYFSFSVAASFVNTSIFNEYRIDVPDSPKPEKVLRKYFLRSIIYTLVLYYVFVEFANLLLQKYIFYDQSINYLLVAVITVFFLFLFFIIDRKKNKLERKIVIESTKAETATAQFETLKSQLDPHFLFNSLNVLTGLIEENPDNAIDFTTSLSKIYRYVLEQKDKEVVSIQEEINFAKTYVNLLKLRFENSIDFEIEQITFSETEFIVPLSLQILLENTIKHNIVSDQKPLKIKIYKKDNYLIIENSFQPKETIKDSTGIGLKNIINRYQLISNREVNIEKNEQLFRVELPILTQKNTTMNTQNFDEQQAYLRAIERAKELKKFYAHLGTYVVMSLFFFILNLVTNNGHWWFYWPVLGWGLGVALNAVKVFAYGSGWEENKAKEILEKEQNKKWQ</sequence>
<reference evidence="4 5" key="1">
    <citation type="submission" date="2019-06" db="EMBL/GenBank/DDBJ databases">
        <title>Emergence of pandrug resistant Empedobacter falsenii in China.</title>
        <authorList>
            <person name="Dong N."/>
            <person name="Chen S."/>
            <person name="Zhang R."/>
        </authorList>
    </citation>
    <scope>NUCLEOTIDE SEQUENCE [LARGE SCALE GENOMIC DNA]</scope>
    <source>
        <strain evidence="4 5">1681-1</strain>
    </source>
</reference>
<evidence type="ECO:0000313" key="4">
    <source>
        <dbReference type="EMBL" id="QLL59645.1"/>
    </source>
</evidence>
<dbReference type="InterPro" id="IPR010559">
    <property type="entry name" value="Sig_transdc_His_kin_internal"/>
</dbReference>
<feature type="transmembrane region" description="Helical" evidence="1">
    <location>
        <begin position="153"/>
        <end position="174"/>
    </location>
</feature>
<dbReference type="GO" id="GO:0000155">
    <property type="term" value="F:phosphorelay sensor kinase activity"/>
    <property type="evidence" value="ECO:0007669"/>
    <property type="project" value="InterPro"/>
</dbReference>
<dbReference type="RefSeq" id="WP_180905517.1">
    <property type="nucleotide sequence ID" value="NZ_CP040908.1"/>
</dbReference>
<protein>
    <submittedName>
        <fullName evidence="4">Histidine kinase</fullName>
    </submittedName>
</protein>
<feature type="domain" description="Signal transduction histidine kinase internal region" evidence="2">
    <location>
        <begin position="228"/>
        <end position="306"/>
    </location>
</feature>
<dbReference type="GO" id="GO:0016020">
    <property type="term" value="C:membrane"/>
    <property type="evidence" value="ECO:0007669"/>
    <property type="project" value="InterPro"/>
</dbReference>